<dbReference type="EMBL" id="JADOUF010000001">
    <property type="protein sequence ID" value="MBG6140632.1"/>
    <property type="molecule type" value="Genomic_DNA"/>
</dbReference>
<dbReference type="PROSITE" id="PS50011">
    <property type="entry name" value="PROTEIN_KINASE_DOM"/>
    <property type="match status" value="1"/>
</dbReference>
<dbReference type="GO" id="GO:0004674">
    <property type="term" value="F:protein serine/threonine kinase activity"/>
    <property type="evidence" value="ECO:0007669"/>
    <property type="project" value="UniProtKB-EC"/>
</dbReference>
<feature type="domain" description="Protein kinase" evidence="6">
    <location>
        <begin position="1"/>
        <end position="242"/>
    </location>
</feature>
<keyword evidence="1 7" id="KW-0808">Transferase</keyword>
<keyword evidence="3 7" id="KW-0418">Kinase</keyword>
<keyword evidence="2 5" id="KW-0547">Nucleotide-binding</keyword>
<evidence type="ECO:0000313" key="8">
    <source>
        <dbReference type="Proteomes" id="UP000622552"/>
    </source>
</evidence>
<comment type="caution">
    <text evidence="7">The sequence shown here is derived from an EMBL/GenBank/DDBJ whole genome shotgun (WGS) entry which is preliminary data.</text>
</comment>
<dbReference type="Proteomes" id="UP000622552">
    <property type="component" value="Unassembled WGS sequence"/>
</dbReference>
<dbReference type="Pfam" id="PF00069">
    <property type="entry name" value="Pkinase"/>
    <property type="match status" value="1"/>
</dbReference>
<gene>
    <name evidence="7" type="ORF">IW245_006826</name>
</gene>
<sequence length="428" mass="48217">MGDPIGVGGFARVWKAKRKADGEIVALKESRDVSLGRERLRREIDVQSKLAHPHIMPILEFDPDSRWFTMPLAKGNLHELRNQLNEEDLATLIHVISDALSVAHEAKYFHRDITPKNILALENPVDGDLRWVIADWGLVRQPDSQVSQRLTKTGAALGTYGYAAPETWWNGHVATAPADVYSLGRVAAWFICNQEPAGNEELLPEGPQQHWRAFVRACTSREIARRPTSMAAVKERLDAVFLQPSVMPTEHMRVLIDDFIIQQGQDLSAIVDLALEHRESSLLYIDHLARIPSAQLEVWAAAESTNASALAQNMARHLVSMDWDNRDRDYANTPLNFVLVILKVLLSNARYGLGEDVAEEYFRAELHWNSPRQKIRTESWLERLDEKAGQAMAQALRAAGAVEYHHQSPSWQPRSVTLRTALVTQNSS</sequence>
<evidence type="ECO:0000259" key="6">
    <source>
        <dbReference type="PROSITE" id="PS50011"/>
    </source>
</evidence>
<dbReference type="InterPro" id="IPR000719">
    <property type="entry name" value="Prot_kinase_dom"/>
</dbReference>
<dbReference type="GO" id="GO:0005524">
    <property type="term" value="F:ATP binding"/>
    <property type="evidence" value="ECO:0007669"/>
    <property type="project" value="UniProtKB-UniRule"/>
</dbReference>
<dbReference type="PANTHER" id="PTHR43289">
    <property type="entry name" value="MITOGEN-ACTIVATED PROTEIN KINASE KINASE KINASE 20-RELATED"/>
    <property type="match status" value="1"/>
</dbReference>
<organism evidence="7 8">
    <name type="scientific">Longispora fulva</name>
    <dbReference type="NCBI Taxonomy" id="619741"/>
    <lineage>
        <taxon>Bacteria</taxon>
        <taxon>Bacillati</taxon>
        <taxon>Actinomycetota</taxon>
        <taxon>Actinomycetes</taxon>
        <taxon>Micromonosporales</taxon>
        <taxon>Micromonosporaceae</taxon>
        <taxon>Longispora</taxon>
    </lineage>
</organism>
<evidence type="ECO:0000313" key="7">
    <source>
        <dbReference type="EMBL" id="MBG6140632.1"/>
    </source>
</evidence>
<dbReference type="CDD" id="cd14014">
    <property type="entry name" value="STKc_PknB_like"/>
    <property type="match status" value="1"/>
</dbReference>
<dbReference type="EC" id="2.7.11.1" evidence="7"/>
<dbReference type="InterPro" id="IPR017441">
    <property type="entry name" value="Protein_kinase_ATP_BS"/>
</dbReference>
<reference evidence="7" key="1">
    <citation type="submission" date="2020-11" db="EMBL/GenBank/DDBJ databases">
        <title>Sequencing the genomes of 1000 actinobacteria strains.</title>
        <authorList>
            <person name="Klenk H.-P."/>
        </authorList>
    </citation>
    <scope>NUCLEOTIDE SEQUENCE</scope>
    <source>
        <strain evidence="7">DSM 45356</strain>
    </source>
</reference>
<evidence type="ECO:0000256" key="5">
    <source>
        <dbReference type="PROSITE-ProRule" id="PRU10141"/>
    </source>
</evidence>
<evidence type="ECO:0000256" key="3">
    <source>
        <dbReference type="ARBA" id="ARBA00022777"/>
    </source>
</evidence>
<accession>A0A8J7GNW0</accession>
<feature type="binding site" evidence="5">
    <location>
        <position position="28"/>
    </location>
    <ligand>
        <name>ATP</name>
        <dbReference type="ChEBI" id="CHEBI:30616"/>
    </ligand>
</feature>
<evidence type="ECO:0000256" key="2">
    <source>
        <dbReference type="ARBA" id="ARBA00022741"/>
    </source>
</evidence>
<proteinExistence type="predicted"/>
<evidence type="ECO:0000256" key="4">
    <source>
        <dbReference type="ARBA" id="ARBA00022840"/>
    </source>
</evidence>
<dbReference type="SUPFAM" id="SSF56112">
    <property type="entry name" value="Protein kinase-like (PK-like)"/>
    <property type="match status" value="1"/>
</dbReference>
<keyword evidence="4 5" id="KW-0067">ATP-binding</keyword>
<dbReference type="PANTHER" id="PTHR43289:SF33">
    <property type="entry name" value="SERINE_THREONINE KINASE 31"/>
    <property type="match status" value="1"/>
</dbReference>
<dbReference type="RefSeq" id="WP_197007158.1">
    <property type="nucleotide sequence ID" value="NZ_BONS01000005.1"/>
</dbReference>
<dbReference type="AlphaFoldDB" id="A0A8J7GNW0"/>
<dbReference type="PROSITE" id="PS00107">
    <property type="entry name" value="PROTEIN_KINASE_ATP"/>
    <property type="match status" value="1"/>
</dbReference>
<keyword evidence="8" id="KW-1185">Reference proteome</keyword>
<dbReference type="Gene3D" id="1.10.510.10">
    <property type="entry name" value="Transferase(Phosphotransferase) domain 1"/>
    <property type="match status" value="1"/>
</dbReference>
<protein>
    <submittedName>
        <fullName evidence="7">Serine/threonine-protein kinase</fullName>
        <ecNumber evidence="7">2.7.11.1</ecNumber>
    </submittedName>
</protein>
<name>A0A8J7GNW0_9ACTN</name>
<dbReference type="InterPro" id="IPR011009">
    <property type="entry name" value="Kinase-like_dom_sf"/>
</dbReference>
<evidence type="ECO:0000256" key="1">
    <source>
        <dbReference type="ARBA" id="ARBA00022679"/>
    </source>
</evidence>